<reference evidence="2" key="2">
    <citation type="submission" date="2025-09" db="UniProtKB">
        <authorList>
            <consortium name="Ensembl"/>
        </authorList>
    </citation>
    <scope>IDENTIFICATION</scope>
</reference>
<dbReference type="Proteomes" id="UP000694417">
    <property type="component" value="Unplaced"/>
</dbReference>
<proteinExistence type="predicted"/>
<evidence type="ECO:0000256" key="1">
    <source>
        <dbReference type="SAM" id="MobiDB-lite"/>
    </source>
</evidence>
<accession>A0A8D2KB02</accession>
<reference evidence="2" key="1">
    <citation type="submission" date="2025-08" db="UniProtKB">
        <authorList>
            <consortium name="Ensembl"/>
        </authorList>
    </citation>
    <scope>IDENTIFICATION</scope>
</reference>
<evidence type="ECO:0000313" key="3">
    <source>
        <dbReference type="Proteomes" id="UP000694417"/>
    </source>
</evidence>
<evidence type="ECO:0000313" key="2">
    <source>
        <dbReference type="Ensembl" id="ENSUPAP00010000104.1"/>
    </source>
</evidence>
<sequence length="406" mass="45290">MASKKFAVKCGNFAVLVDLHILPQGSNKDTSWFSEQKKEEVCLLLKETILSRVKEYLEVHKQHRPSNTEFTRSSPLSLKGYGFQITAYFLKRGIHLRCIESSQNTELRVFPDRFVVCVSQLEFNHDILANQNEELTERALHGVSDYFAECAESPLPPSAKLKRNALKQIAKRTKTKSNIESKSQTSRDIVGTSSDSVIAEVARRRDDGQASSESTGQAKDYIKAAECHQRLPVQKLENVNQTQPEDTSSQQKPHPGERSKTGLLSGSPVYSCESASPGPKQSPRVAKTQQKRRNCGSAEDFDHHKRVSLGSDRLVPGETILEKSTAVNVLPILELSDPGLLLKQDLAKTMSKEELHVLENLPSRHLIKNNPRQAQQTSSATNTERSSAIQGSPTKKRKKLQRIAKS</sequence>
<dbReference type="GeneTree" id="ENSGT00390000016400"/>
<dbReference type="PANTHER" id="PTHR28557:SF1">
    <property type="entry name" value="PROTEIN SLX4IP"/>
    <property type="match status" value="1"/>
</dbReference>
<dbReference type="GeneID" id="113180697"/>
<feature type="compositionally biased region" description="Basic residues" evidence="1">
    <location>
        <begin position="394"/>
        <end position="406"/>
    </location>
</feature>
<dbReference type="InterPro" id="IPR031479">
    <property type="entry name" value="SLX4IP"/>
</dbReference>
<dbReference type="AlphaFoldDB" id="A0A8D2KB02"/>
<feature type="compositionally biased region" description="Polar residues" evidence="1">
    <location>
        <begin position="370"/>
        <end position="393"/>
    </location>
</feature>
<feature type="region of interest" description="Disordered" evidence="1">
    <location>
        <begin position="362"/>
        <end position="406"/>
    </location>
</feature>
<dbReference type="Ensembl" id="ENSUPAT00010000115.1">
    <property type="protein sequence ID" value="ENSUPAP00010000104.1"/>
    <property type="gene ID" value="ENSUPAG00010000130.1"/>
</dbReference>
<gene>
    <name evidence="2" type="primary">SLX4IP</name>
</gene>
<feature type="compositionally biased region" description="Polar residues" evidence="1">
    <location>
        <begin position="237"/>
        <end position="252"/>
    </location>
</feature>
<feature type="region of interest" description="Disordered" evidence="1">
    <location>
        <begin position="237"/>
        <end position="303"/>
    </location>
</feature>
<dbReference type="PANTHER" id="PTHR28557">
    <property type="entry name" value="PROTEIN SLX4IP"/>
    <property type="match status" value="1"/>
</dbReference>
<protein>
    <submittedName>
        <fullName evidence="2">SLX4 interacting protein</fullName>
    </submittedName>
</protein>
<dbReference type="Pfam" id="PF15744">
    <property type="entry name" value="UPF0492"/>
    <property type="match status" value="1"/>
</dbReference>
<feature type="region of interest" description="Disordered" evidence="1">
    <location>
        <begin position="169"/>
        <end position="192"/>
    </location>
</feature>
<feature type="compositionally biased region" description="Polar residues" evidence="1">
    <location>
        <begin position="176"/>
        <end position="192"/>
    </location>
</feature>
<name>A0A8D2KB02_UROPR</name>
<keyword evidence="3" id="KW-1185">Reference proteome</keyword>
<organism evidence="2 3">
    <name type="scientific">Urocitellus parryii</name>
    <name type="common">Arctic ground squirrel</name>
    <name type="synonym">Spermophilus parryii</name>
    <dbReference type="NCBI Taxonomy" id="9999"/>
    <lineage>
        <taxon>Eukaryota</taxon>
        <taxon>Metazoa</taxon>
        <taxon>Chordata</taxon>
        <taxon>Craniata</taxon>
        <taxon>Vertebrata</taxon>
        <taxon>Euteleostomi</taxon>
        <taxon>Mammalia</taxon>
        <taxon>Eutheria</taxon>
        <taxon>Euarchontoglires</taxon>
        <taxon>Glires</taxon>
        <taxon>Rodentia</taxon>
        <taxon>Sciuromorpha</taxon>
        <taxon>Sciuridae</taxon>
        <taxon>Xerinae</taxon>
        <taxon>Marmotini</taxon>
        <taxon>Urocitellus</taxon>
    </lineage>
</organism>
<dbReference type="RefSeq" id="XP_026241618.1">
    <property type="nucleotide sequence ID" value="XM_026385833.1"/>
</dbReference>